<keyword evidence="3" id="KW-0804">Transcription</keyword>
<dbReference type="PANTHER" id="PTHR43280:SF2">
    <property type="entry name" value="HTH-TYPE TRANSCRIPTIONAL REGULATOR EXSA"/>
    <property type="match status" value="1"/>
</dbReference>
<evidence type="ECO:0000259" key="6">
    <source>
        <dbReference type="PROSITE" id="PS01124"/>
    </source>
</evidence>
<dbReference type="InterPro" id="IPR009057">
    <property type="entry name" value="Homeodomain-like_sf"/>
</dbReference>
<evidence type="ECO:0000256" key="3">
    <source>
        <dbReference type="ARBA" id="ARBA00023163"/>
    </source>
</evidence>
<feature type="domain" description="HTH araC/xylS-type" evidence="6">
    <location>
        <begin position="427"/>
        <end position="535"/>
    </location>
</feature>
<feature type="transmembrane region" description="Helical" evidence="5">
    <location>
        <begin position="355"/>
        <end position="377"/>
    </location>
</feature>
<accession>A0A1I0S5A6</accession>
<evidence type="ECO:0000256" key="1">
    <source>
        <dbReference type="ARBA" id="ARBA00023015"/>
    </source>
</evidence>
<dbReference type="PROSITE" id="PS01124">
    <property type="entry name" value="HTH_ARAC_FAMILY_2"/>
    <property type="match status" value="1"/>
</dbReference>
<dbReference type="RefSeq" id="WP_089795921.1">
    <property type="nucleotide sequence ID" value="NZ_FOIU01000005.1"/>
</dbReference>
<dbReference type="Gene3D" id="1.25.40.10">
    <property type="entry name" value="Tetratricopeptide repeat domain"/>
    <property type="match status" value="2"/>
</dbReference>
<evidence type="ECO:0000313" key="8">
    <source>
        <dbReference type="Proteomes" id="UP000199469"/>
    </source>
</evidence>
<evidence type="ECO:0000256" key="4">
    <source>
        <dbReference type="PROSITE-ProRule" id="PRU00339"/>
    </source>
</evidence>
<gene>
    <name evidence="7" type="ORF">SAMN05421841_4056</name>
</gene>
<dbReference type="GO" id="GO:0003700">
    <property type="term" value="F:DNA-binding transcription factor activity"/>
    <property type="evidence" value="ECO:0007669"/>
    <property type="project" value="InterPro"/>
</dbReference>
<name>A0A1I0S5A6_9FLAO</name>
<dbReference type="GO" id="GO:0043565">
    <property type="term" value="F:sequence-specific DNA binding"/>
    <property type="evidence" value="ECO:0007669"/>
    <property type="project" value="InterPro"/>
</dbReference>
<dbReference type="SUPFAM" id="SSF46689">
    <property type="entry name" value="Homeodomain-like"/>
    <property type="match status" value="1"/>
</dbReference>
<feature type="repeat" description="TPR" evidence="4">
    <location>
        <begin position="214"/>
        <end position="247"/>
    </location>
</feature>
<sequence length="543" mass="62904">MNSIDMRKPVLFLVYFLLLFFTVSCSDPAKKQNRTEESLKKEINNLLEAEDIANPKELLNKAKELKKRAAEIHYDLGVLGCNLIIMNKLSSFGKFKEAIIVSKENEVLIKKIKRDDLSCLHYTYLGAAYSNLGLVDEGLNYLNEALKYNNKMKDGNKKYLFLGVIYADLAFLEAMRNKSPVPGLTKKYYQKELEALQKIDDSKDIERRKNSSLAFLYLNLGVTSNREKKTKEAKEYFHKALDICKKYNIIKDAPLIVHNEMSWLLYDEKEYDSCIAYAQKGIILEKSDSKPQIRRDLFEVLYESYSNKGDLQNSAKYTKLYMKLNDSILDAQEIAINDPVKNIVQEKEKDHKSNLINILTIIGAGILILGILTFLLWRRNQKILHTKYENIISELKNEENKTSVEVMPNQPALNLEKILNINDNTISTILQKLDKFEKSEKFLKKEMNLSYLANSLDTNPRYLSEIINQYKGKNVNNYLNGLRIHRITELLYKEPVFREYKITYLAEYCGFASREVFAAAFKKETGVTPSYFINQLTIDEKNT</sequence>
<dbReference type="EMBL" id="FOIU01000005">
    <property type="protein sequence ID" value="SEW49230.1"/>
    <property type="molecule type" value="Genomic_DNA"/>
</dbReference>
<dbReference type="STRING" id="356305.SAMN05421841_4056"/>
<dbReference type="Proteomes" id="UP000199469">
    <property type="component" value="Unassembled WGS sequence"/>
</dbReference>
<keyword evidence="4" id="KW-0802">TPR repeat</keyword>
<dbReference type="InterPro" id="IPR011990">
    <property type="entry name" value="TPR-like_helical_dom_sf"/>
</dbReference>
<proteinExistence type="predicted"/>
<dbReference type="InterPro" id="IPR018060">
    <property type="entry name" value="HTH_AraC"/>
</dbReference>
<reference evidence="8" key="1">
    <citation type="submission" date="2016-10" db="EMBL/GenBank/DDBJ databases">
        <authorList>
            <person name="Varghese N."/>
            <person name="Submissions S."/>
        </authorList>
    </citation>
    <scope>NUCLEOTIDE SEQUENCE [LARGE SCALE GENOMIC DNA]</scope>
    <source>
        <strain evidence="8">DSM 17724</strain>
    </source>
</reference>
<organism evidence="7 8">
    <name type="scientific">Chryseobacterium wanjuense</name>
    <dbReference type="NCBI Taxonomy" id="356305"/>
    <lineage>
        <taxon>Bacteria</taxon>
        <taxon>Pseudomonadati</taxon>
        <taxon>Bacteroidota</taxon>
        <taxon>Flavobacteriia</taxon>
        <taxon>Flavobacteriales</taxon>
        <taxon>Weeksellaceae</taxon>
        <taxon>Chryseobacterium group</taxon>
        <taxon>Chryseobacterium</taxon>
    </lineage>
</organism>
<dbReference type="InterPro" id="IPR019734">
    <property type="entry name" value="TPR_rpt"/>
</dbReference>
<dbReference type="SMART" id="SM00028">
    <property type="entry name" value="TPR"/>
    <property type="match status" value="3"/>
</dbReference>
<keyword evidence="8" id="KW-1185">Reference proteome</keyword>
<evidence type="ECO:0000313" key="7">
    <source>
        <dbReference type="EMBL" id="SEW49230.1"/>
    </source>
</evidence>
<dbReference type="PANTHER" id="PTHR43280">
    <property type="entry name" value="ARAC-FAMILY TRANSCRIPTIONAL REGULATOR"/>
    <property type="match status" value="1"/>
</dbReference>
<dbReference type="PROSITE" id="PS51257">
    <property type="entry name" value="PROKAR_LIPOPROTEIN"/>
    <property type="match status" value="1"/>
</dbReference>
<keyword evidence="5" id="KW-1133">Transmembrane helix</keyword>
<protein>
    <submittedName>
        <fullName evidence="7">Helix-turn-helix domain-containing protein</fullName>
    </submittedName>
</protein>
<dbReference type="SUPFAM" id="SSF48452">
    <property type="entry name" value="TPR-like"/>
    <property type="match status" value="1"/>
</dbReference>
<evidence type="ECO:0000256" key="2">
    <source>
        <dbReference type="ARBA" id="ARBA00023125"/>
    </source>
</evidence>
<keyword evidence="1" id="KW-0805">Transcription regulation</keyword>
<keyword evidence="5" id="KW-0472">Membrane</keyword>
<dbReference type="OrthoDB" id="5295174at2"/>
<dbReference type="AlphaFoldDB" id="A0A1I0S5A6"/>
<dbReference type="PROSITE" id="PS50005">
    <property type="entry name" value="TPR"/>
    <property type="match status" value="1"/>
</dbReference>
<keyword evidence="5" id="KW-0812">Transmembrane</keyword>
<dbReference type="Pfam" id="PF12833">
    <property type="entry name" value="HTH_18"/>
    <property type="match status" value="1"/>
</dbReference>
<dbReference type="Gene3D" id="1.10.10.60">
    <property type="entry name" value="Homeodomain-like"/>
    <property type="match status" value="2"/>
</dbReference>
<evidence type="ECO:0000256" key="5">
    <source>
        <dbReference type="SAM" id="Phobius"/>
    </source>
</evidence>
<keyword evidence="2" id="KW-0238">DNA-binding</keyword>
<dbReference type="SMART" id="SM00342">
    <property type="entry name" value="HTH_ARAC"/>
    <property type="match status" value="1"/>
</dbReference>